<keyword evidence="4" id="KW-0472">Membrane</keyword>
<evidence type="ECO:0000256" key="6">
    <source>
        <dbReference type="SAM" id="Coils"/>
    </source>
</evidence>
<evidence type="ECO:0000256" key="1">
    <source>
        <dbReference type="ARBA" id="ARBA00004442"/>
    </source>
</evidence>
<dbReference type="PANTHER" id="PTHR30026:SF20">
    <property type="entry name" value="OUTER MEMBRANE PROTEIN TOLC"/>
    <property type="match status" value="1"/>
</dbReference>
<sequence length="415" mass="45841">MIKKYIVAFSVLAAGGAVEAADSFLPQSDVAQAAIGAHPVVAAAEASLAEAEAQARVYKAGDHDFHLSGSYIRRDVRGEGTYSEWDSTISRAIRLPGKAKEDRKIGALGISVAENARDDARHQVALMLKDYWFEWLEAGAMHRIDQMAVDTYRQELQAVERRYELQEAALLEVEGVRSALATAAAKLQKSQARKLEAERAIGTMFPTMALPAQQLDIGDPAATEYGFDEWKNLILTRSHELRMAEKYAEQQMALARRGRLNKIADPTVGVRFFSERGGEEQGVGLLFSMPFGSSRRSAQSDAKRARALAAEAQARQVRLMVEEVADRDITRAEAGLSVWQQASAALTASEQVVSRVRRAVELGERDLVELLRALNAHHDVVRQEATARIAAHDAITQLRIDSHEIWIATHHDHED</sequence>
<feature type="chain" id="PRO_5046871030" evidence="7">
    <location>
        <begin position="21"/>
        <end position="415"/>
    </location>
</feature>
<keyword evidence="3" id="KW-0812">Transmembrane</keyword>
<protein>
    <submittedName>
        <fullName evidence="8">TolC family protein</fullName>
    </submittedName>
</protein>
<reference evidence="9" key="1">
    <citation type="journal article" date="2019" name="Int. J. Syst. Evol. Microbiol.">
        <title>The Global Catalogue of Microorganisms (GCM) 10K type strain sequencing project: providing services to taxonomists for standard genome sequencing and annotation.</title>
        <authorList>
            <consortium name="The Broad Institute Genomics Platform"/>
            <consortium name="The Broad Institute Genome Sequencing Center for Infectious Disease"/>
            <person name="Wu L."/>
            <person name="Ma J."/>
        </authorList>
    </citation>
    <scope>NUCLEOTIDE SEQUENCE [LARGE SCALE GENOMIC DNA]</scope>
    <source>
        <strain evidence="9">CGMCC 1.15304</strain>
    </source>
</reference>
<evidence type="ECO:0000256" key="7">
    <source>
        <dbReference type="SAM" id="SignalP"/>
    </source>
</evidence>
<name>A0ABV8UA65_9PROT</name>
<keyword evidence="9" id="KW-1185">Reference proteome</keyword>
<evidence type="ECO:0000256" key="2">
    <source>
        <dbReference type="ARBA" id="ARBA00022452"/>
    </source>
</evidence>
<dbReference type="PANTHER" id="PTHR30026">
    <property type="entry name" value="OUTER MEMBRANE PROTEIN TOLC"/>
    <property type="match status" value="1"/>
</dbReference>
<dbReference type="Gene3D" id="1.20.1600.10">
    <property type="entry name" value="Outer membrane efflux proteins (OEP)"/>
    <property type="match status" value="1"/>
</dbReference>
<feature type="coiled-coil region" evidence="6">
    <location>
        <begin position="149"/>
        <end position="200"/>
    </location>
</feature>
<keyword evidence="7" id="KW-0732">Signal</keyword>
<keyword evidence="5" id="KW-0998">Cell outer membrane</keyword>
<feature type="signal peptide" evidence="7">
    <location>
        <begin position="1"/>
        <end position="20"/>
    </location>
</feature>
<keyword evidence="2" id="KW-1134">Transmembrane beta strand</keyword>
<gene>
    <name evidence="8" type="ORF">ACFO5Q_09375</name>
</gene>
<evidence type="ECO:0000256" key="3">
    <source>
        <dbReference type="ARBA" id="ARBA00022692"/>
    </source>
</evidence>
<evidence type="ECO:0000256" key="5">
    <source>
        <dbReference type="ARBA" id="ARBA00023237"/>
    </source>
</evidence>
<dbReference type="Proteomes" id="UP001595776">
    <property type="component" value="Unassembled WGS sequence"/>
</dbReference>
<comment type="caution">
    <text evidence="8">The sequence shown here is derived from an EMBL/GenBank/DDBJ whole genome shotgun (WGS) entry which is preliminary data.</text>
</comment>
<dbReference type="EMBL" id="JBHSCR010000005">
    <property type="protein sequence ID" value="MFC4348053.1"/>
    <property type="molecule type" value="Genomic_DNA"/>
</dbReference>
<dbReference type="RefSeq" id="WP_068151684.1">
    <property type="nucleotide sequence ID" value="NZ_JBHSCR010000005.1"/>
</dbReference>
<evidence type="ECO:0000313" key="9">
    <source>
        <dbReference type="Proteomes" id="UP001595776"/>
    </source>
</evidence>
<dbReference type="SUPFAM" id="SSF56954">
    <property type="entry name" value="Outer membrane efflux proteins (OEP)"/>
    <property type="match status" value="1"/>
</dbReference>
<evidence type="ECO:0000256" key="4">
    <source>
        <dbReference type="ARBA" id="ARBA00023136"/>
    </source>
</evidence>
<organism evidence="8 9">
    <name type="scientific">Kordiimonas lipolytica</name>
    <dbReference type="NCBI Taxonomy" id="1662421"/>
    <lineage>
        <taxon>Bacteria</taxon>
        <taxon>Pseudomonadati</taxon>
        <taxon>Pseudomonadota</taxon>
        <taxon>Alphaproteobacteria</taxon>
        <taxon>Kordiimonadales</taxon>
        <taxon>Kordiimonadaceae</taxon>
        <taxon>Kordiimonas</taxon>
    </lineage>
</organism>
<keyword evidence="6" id="KW-0175">Coiled coil</keyword>
<proteinExistence type="predicted"/>
<evidence type="ECO:0000313" key="8">
    <source>
        <dbReference type="EMBL" id="MFC4348053.1"/>
    </source>
</evidence>
<comment type="subcellular location">
    <subcellularLocation>
        <location evidence="1">Cell outer membrane</location>
    </subcellularLocation>
</comment>
<accession>A0ABV8UA65</accession>
<dbReference type="InterPro" id="IPR051906">
    <property type="entry name" value="TolC-like"/>
</dbReference>